<comment type="similarity">
    <text evidence="2">Belongs to the bacterial PQQ dehydrogenase family.</text>
</comment>
<evidence type="ECO:0000313" key="5">
    <source>
        <dbReference type="EMBL" id="MBN1573328.1"/>
    </source>
</evidence>
<proteinExistence type="inferred from homology"/>
<evidence type="ECO:0000256" key="2">
    <source>
        <dbReference type="ARBA" id="ARBA00008156"/>
    </source>
</evidence>
<protein>
    <submittedName>
        <fullName evidence="5">PQQ-like beta-propeller repeat protein</fullName>
    </submittedName>
</protein>
<dbReference type="InterPro" id="IPR018391">
    <property type="entry name" value="PQQ_b-propeller_rpt"/>
</dbReference>
<gene>
    <name evidence="5" type="ORF">JW984_09055</name>
</gene>
<dbReference type="PANTHER" id="PTHR32303">
    <property type="entry name" value="QUINOPROTEIN ALCOHOL DEHYDROGENASE (CYTOCHROME C)"/>
    <property type="match status" value="1"/>
</dbReference>
<evidence type="ECO:0000259" key="4">
    <source>
        <dbReference type="Pfam" id="PF13360"/>
    </source>
</evidence>
<evidence type="ECO:0000313" key="6">
    <source>
        <dbReference type="Proteomes" id="UP000809273"/>
    </source>
</evidence>
<dbReference type="EMBL" id="JAFGIX010000046">
    <property type="protein sequence ID" value="MBN1573328.1"/>
    <property type="molecule type" value="Genomic_DNA"/>
</dbReference>
<dbReference type="SMART" id="SM00564">
    <property type="entry name" value="PQQ"/>
    <property type="match status" value="1"/>
</dbReference>
<dbReference type="Pfam" id="PF13360">
    <property type="entry name" value="PQQ_2"/>
    <property type="match status" value="1"/>
</dbReference>
<feature type="domain" description="Pyrrolo-quinoline quinone repeat" evidence="4">
    <location>
        <begin position="4"/>
        <end position="75"/>
    </location>
</feature>
<dbReference type="InterPro" id="IPR011047">
    <property type="entry name" value="Quinoprotein_ADH-like_sf"/>
</dbReference>
<dbReference type="SUPFAM" id="SSF50998">
    <property type="entry name" value="Quinoprotein alcohol dehydrogenase-like"/>
    <property type="match status" value="1"/>
</dbReference>
<name>A0A9D8KFP8_9DELT</name>
<dbReference type="PANTHER" id="PTHR32303:SF10">
    <property type="entry name" value="OUTER MEMBRANE PROTEIN ASSEMBLY FACTOR BAMB"/>
    <property type="match status" value="1"/>
</dbReference>
<accession>A0A9D8KFP8</accession>
<keyword evidence="3" id="KW-0560">Oxidoreductase</keyword>
<organism evidence="5 6">
    <name type="scientific">Candidatus Zymogenus saltonus</name>
    <dbReference type="NCBI Taxonomy" id="2844893"/>
    <lineage>
        <taxon>Bacteria</taxon>
        <taxon>Deltaproteobacteria</taxon>
        <taxon>Candidatus Zymogenia</taxon>
        <taxon>Candidatus Zymogeniales</taxon>
        <taxon>Candidatus Zymogenaceae</taxon>
        <taxon>Candidatus Zymogenus</taxon>
    </lineage>
</organism>
<comment type="caution">
    <text evidence="5">The sequence shown here is derived from an EMBL/GenBank/DDBJ whole genome shotgun (WGS) entry which is preliminary data.</text>
</comment>
<dbReference type="InterPro" id="IPR002372">
    <property type="entry name" value="PQQ_rpt_dom"/>
</dbReference>
<dbReference type="InterPro" id="IPR015943">
    <property type="entry name" value="WD40/YVTN_repeat-like_dom_sf"/>
</dbReference>
<reference evidence="5" key="2">
    <citation type="submission" date="2021-01" db="EMBL/GenBank/DDBJ databases">
        <authorList>
            <person name="Hahn C.R."/>
            <person name="Youssef N.H."/>
            <person name="Elshahed M."/>
        </authorList>
    </citation>
    <scope>NUCLEOTIDE SEQUENCE</scope>
    <source>
        <strain evidence="5">Zod_Metabat.24</strain>
    </source>
</reference>
<comment type="cofactor">
    <cofactor evidence="1">
        <name>pyrroloquinoline quinone</name>
        <dbReference type="ChEBI" id="CHEBI:58442"/>
    </cofactor>
</comment>
<sequence length="76" mass="8337">MLKWKFHIGSLINSSPTVADGVVYFGSRNKHLYAVDANTGEGKWKFMTVSNIDSSPAVVDGVVYFGSDDGYLYALE</sequence>
<dbReference type="AlphaFoldDB" id="A0A9D8KFP8"/>
<dbReference type="Proteomes" id="UP000809273">
    <property type="component" value="Unassembled WGS sequence"/>
</dbReference>
<reference evidence="5" key="1">
    <citation type="journal article" date="2021" name="Environ. Microbiol.">
        <title>Genomic characterization of three novel Desulfobacterota classes expand the metabolic and phylogenetic diversity of the phylum.</title>
        <authorList>
            <person name="Murphy C.L."/>
            <person name="Biggerstaff J."/>
            <person name="Eichhorn A."/>
            <person name="Ewing E."/>
            <person name="Shahan R."/>
            <person name="Soriano D."/>
            <person name="Stewart S."/>
            <person name="VanMol K."/>
            <person name="Walker R."/>
            <person name="Walters P."/>
            <person name="Elshahed M.S."/>
            <person name="Youssef N.H."/>
        </authorList>
    </citation>
    <scope>NUCLEOTIDE SEQUENCE</scope>
    <source>
        <strain evidence="5">Zod_Metabat.24</strain>
    </source>
</reference>
<evidence type="ECO:0000256" key="1">
    <source>
        <dbReference type="ARBA" id="ARBA00001931"/>
    </source>
</evidence>
<evidence type="ECO:0000256" key="3">
    <source>
        <dbReference type="ARBA" id="ARBA00023002"/>
    </source>
</evidence>
<dbReference type="Gene3D" id="2.130.10.10">
    <property type="entry name" value="YVTN repeat-like/Quinoprotein amine dehydrogenase"/>
    <property type="match status" value="1"/>
</dbReference>
<dbReference type="GO" id="GO:0016491">
    <property type="term" value="F:oxidoreductase activity"/>
    <property type="evidence" value="ECO:0007669"/>
    <property type="project" value="UniProtKB-KW"/>
</dbReference>